<dbReference type="Pfam" id="PF07508">
    <property type="entry name" value="Recombinase"/>
    <property type="match status" value="1"/>
</dbReference>
<dbReference type="InterPro" id="IPR006119">
    <property type="entry name" value="Resolv_N"/>
</dbReference>
<evidence type="ECO:0000256" key="2">
    <source>
        <dbReference type="ARBA" id="ARBA00023172"/>
    </source>
</evidence>
<feature type="domain" description="Resolvase/invertase-type recombinase catalytic" evidence="3">
    <location>
        <begin position="8"/>
        <end position="175"/>
    </location>
</feature>
<dbReference type="EMBL" id="WMCP01000011">
    <property type="protein sequence ID" value="MCF2302228.1"/>
    <property type="molecule type" value="Genomic_DNA"/>
</dbReference>
<dbReference type="Proteomes" id="UP000813876">
    <property type="component" value="Unassembled WGS sequence"/>
</dbReference>
<dbReference type="InterPro" id="IPR011109">
    <property type="entry name" value="DNA_bind_recombinase_dom"/>
</dbReference>
<dbReference type="GO" id="GO:0000150">
    <property type="term" value="F:DNA strand exchange activity"/>
    <property type="evidence" value="ECO:0007669"/>
    <property type="project" value="InterPro"/>
</dbReference>
<dbReference type="PANTHER" id="PTHR30461:SF2">
    <property type="entry name" value="SERINE RECOMBINASE PINE-RELATED"/>
    <property type="match status" value="1"/>
</dbReference>
<proteinExistence type="predicted"/>
<dbReference type="SMART" id="SM00857">
    <property type="entry name" value="Resolvase"/>
    <property type="match status" value="1"/>
</dbReference>
<reference evidence="4" key="1">
    <citation type="submission" date="2019-11" db="EMBL/GenBank/DDBJ databases">
        <title>Comparative genomics of photobacteria reveal adaptation to distinct habitats.</title>
        <authorList>
            <person name="Fuertes-Perez S."/>
            <person name="Hilgarth M."/>
            <person name="Vogel R.F."/>
        </authorList>
    </citation>
    <scope>NUCLEOTIDE SEQUENCE</scope>
    <source>
        <strain evidence="4">TMW2.2145</strain>
    </source>
</reference>
<dbReference type="InterPro" id="IPR050639">
    <property type="entry name" value="SSR_resolvase"/>
</dbReference>
<dbReference type="Gene3D" id="3.40.50.1390">
    <property type="entry name" value="Resolvase, N-terminal catalytic domain"/>
    <property type="match status" value="1"/>
</dbReference>
<evidence type="ECO:0000259" key="3">
    <source>
        <dbReference type="SMART" id="SM00857"/>
    </source>
</evidence>
<gene>
    <name evidence="4" type="ORF">GLP33_10845</name>
</gene>
<comment type="caution">
    <text evidence="4">The sequence shown here is derived from an EMBL/GenBank/DDBJ whole genome shotgun (WGS) entry which is preliminary data.</text>
</comment>
<keyword evidence="2" id="KW-0233">DNA recombination</keyword>
<accession>A0AAW4ZUZ7</accession>
<dbReference type="InterPro" id="IPR036162">
    <property type="entry name" value="Resolvase-like_N_sf"/>
</dbReference>
<evidence type="ECO:0000256" key="1">
    <source>
        <dbReference type="ARBA" id="ARBA00023125"/>
    </source>
</evidence>
<name>A0AAW4ZUZ7_PHOPO</name>
<sequence>MTIPVPMIYPYRRVSTSKQVSGYGLELQNEDEICRELSKKYTLPIAETQDDKGLSAFHANHIKKGALGHFISSVNNGDIAEGSILVVYSLDRLSRQKIEEAISIVTNLINNGVMIYECTSRMLFGDHNSDNNSRAMQLQNAIFTLTRSHGESQIKSDRSRDMAIKKAAAFNRGESVSFGGYGQSPIWLTKNKFNEKAEAIKAAISCFQQGMGISRTVQHLNEHFMDLAPTRKNKIHKGWNIDAINNLRSSPSIYGLKVLNIDGHKHELQNYYPPLMTKQEFDKLQLTIATNTNHKAKTNYLSLLSNLNQITKCGDCGMSMIACKKRGRIKYICSGSMKHKSNCKKLNYDGELLERLTLLICADVFHSDEDFDDTELINLTNQVQNLEQRLLTLKDKYTSTGSDSILDIIVSTESALQKATEYQQKESARKLYITESKSSTINLYTEYENKQSFNIFNMEKRQELRKIIAESFESIEVSRKFYLDFNFSKSRKLNTLFVKWTFKDGTTRVIDFRPFEVIKRIHSGNYINLSVQTAFEHPKNPNADTTIIYEMKPEKILSEVRKHDLLSYAYPTRGHWEIFSKYRII</sequence>
<organism evidence="4 5">
    <name type="scientific">Photobacterium phosphoreum</name>
    <dbReference type="NCBI Taxonomy" id="659"/>
    <lineage>
        <taxon>Bacteria</taxon>
        <taxon>Pseudomonadati</taxon>
        <taxon>Pseudomonadota</taxon>
        <taxon>Gammaproteobacteria</taxon>
        <taxon>Vibrionales</taxon>
        <taxon>Vibrionaceae</taxon>
        <taxon>Photobacterium</taxon>
    </lineage>
</organism>
<dbReference type="AlphaFoldDB" id="A0AAW4ZUZ7"/>
<dbReference type="GO" id="GO:0003677">
    <property type="term" value="F:DNA binding"/>
    <property type="evidence" value="ECO:0007669"/>
    <property type="project" value="UniProtKB-KW"/>
</dbReference>
<dbReference type="PANTHER" id="PTHR30461">
    <property type="entry name" value="DNA-INVERTASE FROM LAMBDOID PROPHAGE"/>
    <property type="match status" value="1"/>
</dbReference>
<evidence type="ECO:0000313" key="5">
    <source>
        <dbReference type="Proteomes" id="UP000813876"/>
    </source>
</evidence>
<keyword evidence="1" id="KW-0238">DNA-binding</keyword>
<evidence type="ECO:0000313" key="4">
    <source>
        <dbReference type="EMBL" id="MCF2302228.1"/>
    </source>
</evidence>
<protein>
    <recommendedName>
        <fullName evidence="3">Resolvase/invertase-type recombinase catalytic domain-containing protein</fullName>
    </recommendedName>
</protein>
<dbReference type="Pfam" id="PF00239">
    <property type="entry name" value="Resolvase"/>
    <property type="match status" value="1"/>
</dbReference>
<dbReference type="SUPFAM" id="SSF53041">
    <property type="entry name" value="Resolvase-like"/>
    <property type="match status" value="1"/>
</dbReference>
<dbReference type="CDD" id="cd00338">
    <property type="entry name" value="Ser_Recombinase"/>
    <property type="match status" value="1"/>
</dbReference>
<dbReference type="RefSeq" id="WP_232581231.1">
    <property type="nucleotide sequence ID" value="NZ_WMCP01000011.1"/>
</dbReference>